<dbReference type="OrthoDB" id="5336357at2759"/>
<dbReference type="EMBL" id="JAADJZ010000002">
    <property type="protein sequence ID" value="KAF2877139.1"/>
    <property type="molecule type" value="Genomic_DNA"/>
</dbReference>
<gene>
    <name evidence="2" type="ORF">BDV95DRAFT_601553</name>
</gene>
<reference evidence="2 3" key="1">
    <citation type="submission" date="2020-01" db="EMBL/GenBank/DDBJ databases">
        <authorList>
            <consortium name="DOE Joint Genome Institute"/>
            <person name="Haridas S."/>
            <person name="Albert R."/>
            <person name="Binder M."/>
            <person name="Bloem J."/>
            <person name="Labutti K."/>
            <person name="Salamov A."/>
            <person name="Andreopoulos B."/>
            <person name="Baker S.E."/>
            <person name="Barry K."/>
            <person name="Bills G."/>
            <person name="Bluhm B.H."/>
            <person name="Cannon C."/>
            <person name="Castanera R."/>
            <person name="Culley D.E."/>
            <person name="Daum C."/>
            <person name="Ezra D."/>
            <person name="Gonzalez J.B."/>
            <person name="Henrissat B."/>
            <person name="Kuo A."/>
            <person name="Liang C."/>
            <person name="Lipzen A."/>
            <person name="Lutzoni F."/>
            <person name="Magnuson J."/>
            <person name="Mondo S."/>
            <person name="Nolan M."/>
            <person name="Ohm R."/>
            <person name="Pangilinan J."/>
            <person name="Park H.-J.H."/>
            <person name="Ramirez L."/>
            <person name="Alfaro M."/>
            <person name="Sun H."/>
            <person name="Tritt A."/>
            <person name="Yoshinaga Y."/>
            <person name="Zwiers L.-H.L."/>
            <person name="Turgeon B.G."/>
            <person name="Goodwin S.B."/>
            <person name="Spatafora J.W."/>
            <person name="Crous P.W."/>
            <person name="Grigoriev I.V."/>
        </authorList>
    </citation>
    <scope>NUCLEOTIDE SEQUENCE [LARGE SCALE GENOMIC DNA]</scope>
    <source>
        <strain evidence="2 3">CBS 611.86</strain>
    </source>
</reference>
<sequence>MAHKRKRSTADFSPLSTSSFSTPEAQSPASLPSHNLHTPDAFPFHRRTTPWSLGDARRVKSSDLGCRTRKRVRDNRPDEREVHEHTINKLFSAQRTHPQPILLAPPSPPPPQPKVQKSTLHSFWNLPAPPVQAPAVPILLDRHISTTAPRCEDCEAPLREDGDSMDIDMDMDMHVAGSGGVGGGQGGQFACNGCGKQVCGTCAVVASSRHCLQCATTGRNARRWW</sequence>
<dbReference type="Proteomes" id="UP000481861">
    <property type="component" value="Unassembled WGS sequence"/>
</dbReference>
<protein>
    <submittedName>
        <fullName evidence="2">Uncharacterized protein</fullName>
    </submittedName>
</protein>
<dbReference type="AlphaFoldDB" id="A0A7C8MGR3"/>
<evidence type="ECO:0000256" key="1">
    <source>
        <dbReference type="SAM" id="MobiDB-lite"/>
    </source>
</evidence>
<comment type="caution">
    <text evidence="2">The sequence shown here is derived from an EMBL/GenBank/DDBJ whole genome shotgun (WGS) entry which is preliminary data.</text>
</comment>
<feature type="compositionally biased region" description="Low complexity" evidence="1">
    <location>
        <begin position="12"/>
        <end position="23"/>
    </location>
</feature>
<proteinExistence type="predicted"/>
<organism evidence="2 3">
    <name type="scientific">Massariosphaeria phaeospora</name>
    <dbReference type="NCBI Taxonomy" id="100035"/>
    <lineage>
        <taxon>Eukaryota</taxon>
        <taxon>Fungi</taxon>
        <taxon>Dikarya</taxon>
        <taxon>Ascomycota</taxon>
        <taxon>Pezizomycotina</taxon>
        <taxon>Dothideomycetes</taxon>
        <taxon>Pleosporomycetidae</taxon>
        <taxon>Pleosporales</taxon>
        <taxon>Pleosporales incertae sedis</taxon>
        <taxon>Massariosphaeria</taxon>
    </lineage>
</organism>
<feature type="compositionally biased region" description="Polar residues" evidence="1">
    <location>
        <begin position="24"/>
        <end position="36"/>
    </location>
</feature>
<evidence type="ECO:0000313" key="3">
    <source>
        <dbReference type="Proteomes" id="UP000481861"/>
    </source>
</evidence>
<accession>A0A7C8MGR3</accession>
<evidence type="ECO:0000313" key="2">
    <source>
        <dbReference type="EMBL" id="KAF2877139.1"/>
    </source>
</evidence>
<keyword evidence="3" id="KW-1185">Reference proteome</keyword>
<name>A0A7C8MGR3_9PLEO</name>
<feature type="region of interest" description="Disordered" evidence="1">
    <location>
        <begin position="1"/>
        <end position="82"/>
    </location>
</feature>